<dbReference type="InterPro" id="IPR008974">
    <property type="entry name" value="TRAF-like"/>
</dbReference>
<dbReference type="SMART" id="SM00061">
    <property type="entry name" value="MATH"/>
    <property type="match status" value="1"/>
</dbReference>
<dbReference type="SUPFAM" id="SSF49599">
    <property type="entry name" value="TRAF domain-like"/>
    <property type="match status" value="1"/>
</dbReference>
<dbReference type="InterPro" id="IPR024729">
    <property type="entry name" value="USP7_ICP0-binding_dom"/>
</dbReference>
<comment type="subcellular location">
    <subcellularLocation>
        <location evidence="2">Cytoplasm</location>
    </subcellularLocation>
</comment>
<evidence type="ECO:0000256" key="3">
    <source>
        <dbReference type="ARBA" id="ARBA00009085"/>
    </source>
</evidence>
<evidence type="ECO:0000256" key="1">
    <source>
        <dbReference type="ARBA" id="ARBA00000707"/>
    </source>
</evidence>
<name>A0A835HBV7_9MAGN</name>
<keyword evidence="11" id="KW-0862">Zinc</keyword>
<evidence type="ECO:0000256" key="4">
    <source>
        <dbReference type="ARBA" id="ARBA00012759"/>
    </source>
</evidence>
<dbReference type="PANTHER" id="PTHR46236:SF35">
    <property type="entry name" value="MATH DOMAIN-CONTAINING PROTEIN"/>
    <property type="match status" value="1"/>
</dbReference>
<protein>
    <recommendedName>
        <fullName evidence="4">ubiquitinyl hydrolase 1</fullName>
        <ecNumber evidence="4">3.4.19.12</ecNumber>
    </recommendedName>
</protein>
<dbReference type="Pfam" id="PF22486">
    <property type="entry name" value="MATH_2"/>
    <property type="match status" value="1"/>
</dbReference>
<evidence type="ECO:0000256" key="10">
    <source>
        <dbReference type="ARBA" id="ARBA00023054"/>
    </source>
</evidence>
<keyword evidence="9" id="KW-0788">Thiol protease</keyword>
<dbReference type="OrthoDB" id="1711136at2759"/>
<dbReference type="CDD" id="cd00121">
    <property type="entry name" value="MATH"/>
    <property type="match status" value="1"/>
</dbReference>
<organism evidence="15 16">
    <name type="scientific">Coptis chinensis</name>
    <dbReference type="NCBI Taxonomy" id="261450"/>
    <lineage>
        <taxon>Eukaryota</taxon>
        <taxon>Viridiplantae</taxon>
        <taxon>Streptophyta</taxon>
        <taxon>Embryophyta</taxon>
        <taxon>Tracheophyta</taxon>
        <taxon>Spermatophyta</taxon>
        <taxon>Magnoliopsida</taxon>
        <taxon>Ranunculales</taxon>
        <taxon>Ranunculaceae</taxon>
        <taxon>Coptidoideae</taxon>
        <taxon>Coptis</taxon>
    </lineage>
</organism>
<accession>A0A835HBV7</accession>
<keyword evidence="6" id="KW-0645">Protease</keyword>
<evidence type="ECO:0000313" key="16">
    <source>
        <dbReference type="Proteomes" id="UP000631114"/>
    </source>
</evidence>
<keyword evidence="5" id="KW-0963">Cytoplasm</keyword>
<dbReference type="InterPro" id="IPR029346">
    <property type="entry name" value="USP_C"/>
</dbReference>
<dbReference type="PROSITE" id="PS50089">
    <property type="entry name" value="ZF_RING_2"/>
    <property type="match status" value="1"/>
</dbReference>
<proteinExistence type="inferred from homology"/>
<evidence type="ECO:0000256" key="2">
    <source>
        <dbReference type="ARBA" id="ARBA00004496"/>
    </source>
</evidence>
<dbReference type="Pfam" id="PF13920">
    <property type="entry name" value="zf-C3HC4_3"/>
    <property type="match status" value="1"/>
</dbReference>
<dbReference type="Gene3D" id="2.60.210.10">
    <property type="entry name" value="Apoptosis, Tumor Necrosis Factor Receptor Associated Protein 2, Chain A"/>
    <property type="match status" value="1"/>
</dbReference>
<dbReference type="AlphaFoldDB" id="A0A835HBV7"/>
<feature type="region of interest" description="Disordered" evidence="12">
    <location>
        <begin position="669"/>
        <end position="689"/>
    </location>
</feature>
<sequence length="910" mass="103799">MVFVVELSSIVTIRVTQGEGLRSLVFIIIRSDMSVSGSIHSGGGSGDVQKEMAGFEDAHWWRGFSGGSPFPAALLSQNDMNLSRPFKRVREEEEEETEHLWVRLKKEQEEKEHKKKEAQLCTIIKVARNEDLVEQIGRDFYFDLVDYDKVHSFCVQKHISFIVFKEEVAEKFGIPVQFQRLWLWVKRKTHTYRPYRPLTPQEEIQSVGQLRQVSNKAQNAEVKLFLEVELGPDSSVFPPFLIVSMALQDLRPIKFPEKTKKDILLFLKLYDPIEEELRYVGRLFVKRSGRPSEILSKLNEMAGFSSSLKIKLYEEIKFVPYVTCRPINKKRTFRTSQKFPTIRSGLECRYPVVPSFLEYVHNRRASDILYYEVSGIPLPELRVFKTLKVAFHHPTKHEVILRIRLPKESTVGDLLNDLKRKIKLSHPNAELRLLVIFYHKIYKVGNLYFGYYVSVFGIPEEEKNLGAHDRLIHVYHFTKDISQNQMLVQDFGEPFFLVIYEGETLAEVKLELIILASGSSFFCHWVALSTSRTQILCLFVFREERCGAWEQYRGLEHCDSTQSWASVSNQVMDRSLPLNTNASLIPETASTTNTEDLELAMAINASIHSAMEERTPLPNAHMSSVISHTNDCINSLDTNSSQSDSGPLRRAAAPLIGISSRLSYQPAQDTYNGGDMREAGTSDSATQSGPSSCVICLDAPLEGACVPCGHMAGCMSCLNEIRAKKWGCPVCRAKVKQVLRIYAVKCFQSFEFITFCYCSFNKAPANTSLLASKFSWTIDNFSKLNTKKLYSDIFVINGYKWRLLMFPKGNHVNFLSVYLDVADSTSLSQGWSISADYGLSVVNQRNRWYTVRKDTKHQFNARESDWGFTSFISLGELRDPGKGFLLNDTLIVEAEVSFSEGKLFLIRIEL</sequence>
<feature type="domain" description="MATH" evidence="14">
    <location>
        <begin position="771"/>
        <end position="896"/>
    </location>
</feature>
<dbReference type="EC" id="3.4.19.12" evidence="4"/>
<evidence type="ECO:0000256" key="8">
    <source>
        <dbReference type="ARBA" id="ARBA00022801"/>
    </source>
</evidence>
<dbReference type="FunFam" id="2.60.210.10:FF:000005">
    <property type="entry name" value="Ubiquitin carboxyl-terminal hydrolase 13"/>
    <property type="match status" value="1"/>
</dbReference>
<dbReference type="EMBL" id="JADFTS010000007">
    <property type="protein sequence ID" value="KAF9595397.1"/>
    <property type="molecule type" value="Genomic_DNA"/>
</dbReference>
<comment type="catalytic activity">
    <reaction evidence="1">
        <text>Thiol-dependent hydrolysis of ester, thioester, amide, peptide and isopeptide bonds formed by the C-terminal Gly of ubiquitin (a 76-residue protein attached to proteins as an intracellular targeting signal).</text>
        <dbReference type="EC" id="3.4.19.12"/>
    </reaction>
</comment>
<dbReference type="Proteomes" id="UP000631114">
    <property type="component" value="Unassembled WGS sequence"/>
</dbReference>
<reference evidence="15 16" key="1">
    <citation type="submission" date="2020-10" db="EMBL/GenBank/DDBJ databases">
        <title>The Coptis chinensis genome and diversification of protoberbering-type alkaloids.</title>
        <authorList>
            <person name="Wang B."/>
            <person name="Shu S."/>
            <person name="Song C."/>
            <person name="Liu Y."/>
        </authorList>
    </citation>
    <scope>NUCLEOTIDE SEQUENCE [LARGE SCALE GENOMIC DNA]</scope>
    <source>
        <strain evidence="15">HL-2020</strain>
        <tissue evidence="15">Leaf</tissue>
    </source>
</reference>
<evidence type="ECO:0000259" key="13">
    <source>
        <dbReference type="PROSITE" id="PS50089"/>
    </source>
</evidence>
<evidence type="ECO:0000256" key="6">
    <source>
        <dbReference type="ARBA" id="ARBA00022670"/>
    </source>
</evidence>
<keyword evidence="11" id="KW-0479">Metal-binding</keyword>
<gene>
    <name evidence="15" type="ORF">IFM89_000315</name>
</gene>
<keyword evidence="10" id="KW-0175">Coiled coil</keyword>
<dbReference type="InterPro" id="IPR001841">
    <property type="entry name" value="Znf_RING"/>
</dbReference>
<dbReference type="Pfam" id="PF12436">
    <property type="entry name" value="USP7_ICP0_bdg"/>
    <property type="match status" value="1"/>
</dbReference>
<dbReference type="FunFam" id="3.10.20.90:FF:000050">
    <property type="entry name" value="Ubiquitin carboxyl-terminal hydrolase 13"/>
    <property type="match status" value="1"/>
</dbReference>
<dbReference type="InterPro" id="IPR013083">
    <property type="entry name" value="Znf_RING/FYVE/PHD"/>
</dbReference>
<evidence type="ECO:0000256" key="7">
    <source>
        <dbReference type="ARBA" id="ARBA00022786"/>
    </source>
</evidence>
<dbReference type="InterPro" id="IPR002083">
    <property type="entry name" value="MATH/TRAF_dom"/>
</dbReference>
<evidence type="ECO:0000256" key="5">
    <source>
        <dbReference type="ARBA" id="ARBA00022490"/>
    </source>
</evidence>
<dbReference type="Pfam" id="PF14533">
    <property type="entry name" value="USP7_C2"/>
    <property type="match status" value="1"/>
</dbReference>
<dbReference type="Gene3D" id="3.10.20.90">
    <property type="entry name" value="Phosphatidylinositol 3-kinase Catalytic Subunit, Chain A, domain 1"/>
    <property type="match status" value="1"/>
</dbReference>
<keyword evidence="16" id="KW-1185">Reference proteome</keyword>
<comment type="similarity">
    <text evidence="3">Belongs to the peptidase C19 family.</text>
</comment>
<comment type="caution">
    <text evidence="15">The sequence shown here is derived from an EMBL/GenBank/DDBJ whole genome shotgun (WGS) entry which is preliminary data.</text>
</comment>
<dbReference type="PROSITE" id="PS50144">
    <property type="entry name" value="MATH"/>
    <property type="match status" value="1"/>
</dbReference>
<evidence type="ECO:0000256" key="9">
    <source>
        <dbReference type="ARBA" id="ARBA00022807"/>
    </source>
</evidence>
<dbReference type="CDD" id="cd23129">
    <property type="entry name" value="RING-HC_XBAT35-like"/>
    <property type="match status" value="1"/>
</dbReference>
<dbReference type="GO" id="GO:0004843">
    <property type="term" value="F:cysteine-type deubiquitinase activity"/>
    <property type="evidence" value="ECO:0007669"/>
    <property type="project" value="UniProtKB-EC"/>
</dbReference>
<keyword evidence="8" id="KW-0378">Hydrolase</keyword>
<dbReference type="GO" id="GO:0005634">
    <property type="term" value="C:nucleus"/>
    <property type="evidence" value="ECO:0007669"/>
    <property type="project" value="UniProtKB-ARBA"/>
</dbReference>
<evidence type="ECO:0000256" key="11">
    <source>
        <dbReference type="PROSITE-ProRule" id="PRU00175"/>
    </source>
</evidence>
<evidence type="ECO:0000256" key="12">
    <source>
        <dbReference type="SAM" id="MobiDB-lite"/>
    </source>
</evidence>
<feature type="domain" description="RING-type" evidence="13">
    <location>
        <begin position="693"/>
        <end position="732"/>
    </location>
</feature>
<dbReference type="Gene3D" id="3.30.40.10">
    <property type="entry name" value="Zinc/RING finger domain, C3HC4 (zinc finger)"/>
    <property type="match status" value="1"/>
</dbReference>
<dbReference type="PANTHER" id="PTHR46236">
    <property type="entry name" value="TRAF-LIKE SUPERFAMILY PROTEIN"/>
    <property type="match status" value="1"/>
</dbReference>
<dbReference type="InterPro" id="IPR050804">
    <property type="entry name" value="MCC"/>
</dbReference>
<keyword evidence="7" id="KW-0833">Ubl conjugation pathway</keyword>
<keyword evidence="11" id="KW-0863">Zinc-finger</keyword>
<dbReference type="SUPFAM" id="SSF57850">
    <property type="entry name" value="RING/U-box"/>
    <property type="match status" value="1"/>
</dbReference>
<dbReference type="GO" id="GO:0008270">
    <property type="term" value="F:zinc ion binding"/>
    <property type="evidence" value="ECO:0007669"/>
    <property type="project" value="UniProtKB-KW"/>
</dbReference>
<evidence type="ECO:0000259" key="14">
    <source>
        <dbReference type="PROSITE" id="PS50144"/>
    </source>
</evidence>
<dbReference type="GO" id="GO:0005737">
    <property type="term" value="C:cytoplasm"/>
    <property type="evidence" value="ECO:0007669"/>
    <property type="project" value="UniProtKB-SubCell"/>
</dbReference>
<dbReference type="GO" id="GO:0006508">
    <property type="term" value="P:proteolysis"/>
    <property type="evidence" value="ECO:0007669"/>
    <property type="project" value="UniProtKB-KW"/>
</dbReference>
<evidence type="ECO:0000313" key="15">
    <source>
        <dbReference type="EMBL" id="KAF9595397.1"/>
    </source>
</evidence>